<dbReference type="RefSeq" id="WP_184123777.1">
    <property type="nucleotide sequence ID" value="NZ_JACHBW010000002.1"/>
</dbReference>
<accession>A0A7W9TTK7</accession>
<gene>
    <name evidence="1" type="ORF">F4827_001062</name>
</gene>
<comment type="caution">
    <text evidence="1">The sequence shown here is derived from an EMBL/GenBank/DDBJ whole genome shotgun (WGS) entry which is preliminary data.</text>
</comment>
<sequence length="274" mass="32049">MAANSEQIASMFRITYSSESADGRTKPDFTINDTASDWLWWWYRYFKENADYKAYCEARRNGDTAICSMLESRFERIAELYEDWGDIHLGKRLYKNESSWREWLFDRRHLFFINEPAVKTLSRSADVERGAIAIQIPAAVSKNDLLRVVTEFIEQNYADLRTTPKPKYELYAPEGRIDQRTFQTVKKSFYVHAAAQQHVWFPDSNAGTALEVMALELKTQLGFDWELEADQEERLRNGKLSMLELDSFKKQIARYKAQFDGYVANTIHGVFPKK</sequence>
<name>A0A7W9TTK7_9BURK</name>
<organism evidence="1 2">
    <name type="scientific">Paraburkholderia bannensis</name>
    <dbReference type="NCBI Taxonomy" id="765414"/>
    <lineage>
        <taxon>Bacteria</taxon>
        <taxon>Pseudomonadati</taxon>
        <taxon>Pseudomonadota</taxon>
        <taxon>Betaproteobacteria</taxon>
        <taxon>Burkholderiales</taxon>
        <taxon>Burkholderiaceae</taxon>
        <taxon>Paraburkholderia</taxon>
    </lineage>
</organism>
<dbReference type="AlphaFoldDB" id="A0A7W9TTK7"/>
<proteinExistence type="predicted"/>
<evidence type="ECO:0000313" key="1">
    <source>
        <dbReference type="EMBL" id="MBB6101236.1"/>
    </source>
</evidence>
<dbReference type="EMBL" id="JACHBW010000002">
    <property type="protein sequence ID" value="MBB6101236.1"/>
    <property type="molecule type" value="Genomic_DNA"/>
</dbReference>
<dbReference type="Proteomes" id="UP000571554">
    <property type="component" value="Unassembled WGS sequence"/>
</dbReference>
<keyword evidence="2" id="KW-1185">Reference proteome</keyword>
<evidence type="ECO:0000313" key="2">
    <source>
        <dbReference type="Proteomes" id="UP000571554"/>
    </source>
</evidence>
<reference evidence="1 2" key="1">
    <citation type="submission" date="2020-08" db="EMBL/GenBank/DDBJ databases">
        <title>Above-ground endophytic microbial communities from plants in different locations in the United States.</title>
        <authorList>
            <person name="Frank C."/>
        </authorList>
    </citation>
    <scope>NUCLEOTIDE SEQUENCE [LARGE SCALE GENOMIC DNA]</scope>
    <source>
        <strain evidence="1 2">WP4_2_2</strain>
    </source>
</reference>
<protein>
    <submittedName>
        <fullName evidence="1">Uncharacterized protein</fullName>
    </submittedName>
</protein>